<dbReference type="AlphaFoldDB" id="A0A2G8SDA4"/>
<evidence type="ECO:0000256" key="4">
    <source>
        <dbReference type="SAM" id="MobiDB-lite"/>
    </source>
</evidence>
<feature type="region of interest" description="Disordered" evidence="4">
    <location>
        <begin position="1"/>
        <end position="40"/>
    </location>
</feature>
<dbReference type="CDD" id="cd11296">
    <property type="entry name" value="O-FucT_like"/>
    <property type="match status" value="1"/>
</dbReference>
<keyword evidence="1" id="KW-0808">Transferase</keyword>
<proteinExistence type="predicted"/>
<evidence type="ECO:0000256" key="1">
    <source>
        <dbReference type="ARBA" id="ARBA00022679"/>
    </source>
</evidence>
<dbReference type="GO" id="GO:0016740">
    <property type="term" value="F:transferase activity"/>
    <property type="evidence" value="ECO:0007669"/>
    <property type="project" value="UniProtKB-KW"/>
</dbReference>
<dbReference type="Proteomes" id="UP000230002">
    <property type="component" value="Unassembled WGS sequence"/>
</dbReference>
<feature type="compositionally biased region" description="Basic and acidic residues" evidence="4">
    <location>
        <begin position="1"/>
        <end position="18"/>
    </location>
</feature>
<evidence type="ECO:0000313" key="7">
    <source>
        <dbReference type="Proteomes" id="UP000230002"/>
    </source>
</evidence>
<sequence>MADRPDSLFSGKHERSDSKIPLLPYADSSRPSSPTSPSSARLYMSSLPRRRLLVALLSLTVLSVLAFSLTTLVYTHPAAFQLTPDPEGAPHQQLDVDEPIPLSNSTNPSEHPAVPDPELHTEPESEQEEVYSYSPAVLGPPTRSFRDNLLNDTKYITSWPSAGWTNDVMTYANLIYLGSLTERVPIVPMFTPSHIGGDANTIAFGEVFDVPRFINESGIDILEWDEVKDPESDLVDDLGCWNIWEAVQSNEHHPRNSAAPDWIKLDLSYTKAPDWVKMIPNYQHDMCSTFMSLTRLSYPQERSRNIGHAEPSPLHNAVLDPDDHLLCFDYLYYACAQQSYEYDYDYAPMWRNVLRHAHWTKRIEMITAHYVRQIFDLPPGSDLLPYIAVHIRHGDFANWCWMAENPEDCFAPIPVIERRVTEVQQELRERKGFDIPSTRVVITSDEKDTAWWDQIKALGWKTVDHDAFRTAEVFGRWYPVILDAAIQSTAVGFVGTDRSTYSILSRRRVESWHDGATRTIMWGYKGADDH</sequence>
<evidence type="ECO:0000256" key="2">
    <source>
        <dbReference type="ARBA" id="ARBA00023253"/>
    </source>
</evidence>
<feature type="compositionally biased region" description="Low complexity" evidence="4">
    <location>
        <begin position="28"/>
        <end position="39"/>
    </location>
</feature>
<dbReference type="GO" id="GO:0006004">
    <property type="term" value="P:fucose metabolic process"/>
    <property type="evidence" value="ECO:0007669"/>
    <property type="project" value="UniProtKB-KW"/>
</dbReference>
<keyword evidence="7" id="KW-1185">Reference proteome</keyword>
<dbReference type="OrthoDB" id="423313at2759"/>
<keyword evidence="5" id="KW-0472">Membrane</keyword>
<evidence type="ECO:0000256" key="5">
    <source>
        <dbReference type="SAM" id="Phobius"/>
    </source>
</evidence>
<dbReference type="Gene3D" id="3.40.50.11350">
    <property type="match status" value="1"/>
</dbReference>
<dbReference type="STRING" id="1077348.A0A2G8SDA4"/>
<protein>
    <submittedName>
        <fullName evidence="6">Uncharacterized protein</fullName>
    </submittedName>
</protein>
<keyword evidence="3" id="KW-0119">Carbohydrate metabolism</keyword>
<comment type="caution">
    <text evidence="6">The sequence shown here is derived from an EMBL/GenBank/DDBJ whole genome shotgun (WGS) entry which is preliminary data.</text>
</comment>
<evidence type="ECO:0000256" key="3">
    <source>
        <dbReference type="ARBA" id="ARBA00023277"/>
    </source>
</evidence>
<evidence type="ECO:0000313" key="6">
    <source>
        <dbReference type="EMBL" id="PIL31756.1"/>
    </source>
</evidence>
<organism evidence="6 7">
    <name type="scientific">Ganoderma sinense ZZ0214-1</name>
    <dbReference type="NCBI Taxonomy" id="1077348"/>
    <lineage>
        <taxon>Eukaryota</taxon>
        <taxon>Fungi</taxon>
        <taxon>Dikarya</taxon>
        <taxon>Basidiomycota</taxon>
        <taxon>Agaricomycotina</taxon>
        <taxon>Agaricomycetes</taxon>
        <taxon>Polyporales</taxon>
        <taxon>Polyporaceae</taxon>
        <taxon>Ganoderma</taxon>
    </lineage>
</organism>
<name>A0A2G8SDA4_9APHY</name>
<dbReference type="Pfam" id="PF10250">
    <property type="entry name" value="O-FucT"/>
    <property type="match status" value="1"/>
</dbReference>
<dbReference type="EMBL" id="AYKW01000012">
    <property type="protein sequence ID" value="PIL31756.1"/>
    <property type="molecule type" value="Genomic_DNA"/>
</dbReference>
<accession>A0A2G8SDA4</accession>
<feature type="region of interest" description="Disordered" evidence="4">
    <location>
        <begin position="84"/>
        <end position="132"/>
    </location>
</feature>
<feature type="transmembrane region" description="Helical" evidence="5">
    <location>
        <begin position="52"/>
        <end position="74"/>
    </location>
</feature>
<reference evidence="6 7" key="1">
    <citation type="journal article" date="2015" name="Sci. Rep.">
        <title>Chromosome-level genome map provides insights into diverse defense mechanisms in the medicinal fungus Ganoderma sinense.</title>
        <authorList>
            <person name="Zhu Y."/>
            <person name="Xu J."/>
            <person name="Sun C."/>
            <person name="Zhou S."/>
            <person name="Xu H."/>
            <person name="Nelson D.R."/>
            <person name="Qian J."/>
            <person name="Song J."/>
            <person name="Luo H."/>
            <person name="Xiang L."/>
            <person name="Li Y."/>
            <person name="Xu Z."/>
            <person name="Ji A."/>
            <person name="Wang L."/>
            <person name="Lu S."/>
            <person name="Hayward A."/>
            <person name="Sun W."/>
            <person name="Li X."/>
            <person name="Schwartz D.C."/>
            <person name="Wang Y."/>
            <person name="Chen S."/>
        </authorList>
    </citation>
    <scope>NUCLEOTIDE SEQUENCE [LARGE SCALE GENOMIC DNA]</scope>
    <source>
        <strain evidence="6 7">ZZ0214-1</strain>
    </source>
</reference>
<keyword evidence="2" id="KW-0294">Fucose metabolism</keyword>
<keyword evidence="5" id="KW-0812">Transmembrane</keyword>
<keyword evidence="5" id="KW-1133">Transmembrane helix</keyword>
<gene>
    <name evidence="6" type="ORF">GSI_06460</name>
</gene>
<dbReference type="InterPro" id="IPR019378">
    <property type="entry name" value="GDP-Fuc_O-FucTrfase"/>
</dbReference>